<dbReference type="RefSeq" id="WP_382210459.1">
    <property type="nucleotide sequence ID" value="NZ_JBHSZH010000005.1"/>
</dbReference>
<feature type="compositionally biased region" description="Basic and acidic residues" evidence="1">
    <location>
        <begin position="19"/>
        <end position="32"/>
    </location>
</feature>
<accession>A0ABD5WRJ2</accession>
<keyword evidence="3" id="KW-1185">Reference proteome</keyword>
<dbReference type="EMBL" id="JBHSZH010000005">
    <property type="protein sequence ID" value="MFC7081985.1"/>
    <property type="molecule type" value="Genomic_DNA"/>
</dbReference>
<evidence type="ECO:0000313" key="2">
    <source>
        <dbReference type="EMBL" id="MFC7081985.1"/>
    </source>
</evidence>
<dbReference type="AlphaFoldDB" id="A0ABD5WRJ2"/>
<name>A0ABD5WRJ2_9EURY</name>
<organism evidence="2 3">
    <name type="scientific">Halorussus caseinilyticus</name>
    <dbReference type="NCBI Taxonomy" id="3034025"/>
    <lineage>
        <taxon>Archaea</taxon>
        <taxon>Methanobacteriati</taxon>
        <taxon>Methanobacteriota</taxon>
        <taxon>Stenosarchaea group</taxon>
        <taxon>Halobacteria</taxon>
        <taxon>Halobacteriales</taxon>
        <taxon>Haladaptataceae</taxon>
        <taxon>Halorussus</taxon>
    </lineage>
</organism>
<feature type="compositionally biased region" description="Basic and acidic residues" evidence="1">
    <location>
        <begin position="56"/>
        <end position="66"/>
    </location>
</feature>
<reference evidence="2 3" key="1">
    <citation type="journal article" date="2019" name="Int. J. Syst. Evol. Microbiol.">
        <title>The Global Catalogue of Microorganisms (GCM) 10K type strain sequencing project: providing services to taxonomists for standard genome sequencing and annotation.</title>
        <authorList>
            <consortium name="The Broad Institute Genomics Platform"/>
            <consortium name="The Broad Institute Genome Sequencing Center for Infectious Disease"/>
            <person name="Wu L."/>
            <person name="Ma J."/>
        </authorList>
    </citation>
    <scope>NUCLEOTIDE SEQUENCE [LARGE SCALE GENOMIC DNA]</scope>
    <source>
        <strain evidence="2 3">DT72</strain>
    </source>
</reference>
<protein>
    <submittedName>
        <fullName evidence="2">Uncharacterized protein</fullName>
    </submittedName>
</protein>
<comment type="caution">
    <text evidence="2">The sequence shown here is derived from an EMBL/GenBank/DDBJ whole genome shotgun (WGS) entry which is preliminary data.</text>
</comment>
<feature type="region of interest" description="Disordered" evidence="1">
    <location>
        <begin position="19"/>
        <end position="66"/>
    </location>
</feature>
<evidence type="ECO:0000256" key="1">
    <source>
        <dbReference type="SAM" id="MobiDB-lite"/>
    </source>
</evidence>
<dbReference type="Proteomes" id="UP001596407">
    <property type="component" value="Unassembled WGS sequence"/>
</dbReference>
<proteinExistence type="predicted"/>
<evidence type="ECO:0000313" key="3">
    <source>
        <dbReference type="Proteomes" id="UP001596407"/>
    </source>
</evidence>
<gene>
    <name evidence="2" type="ORF">ACFQJ6_19715</name>
</gene>
<sequence length="66" mass="7594">MIPCREPCSFLVAAAREFHQHENESTDDRPTESDASVPRGDLTDPANVYRVRYRRARDATHTRPQP</sequence>